<keyword evidence="1" id="KW-1133">Transmembrane helix</keyword>
<name>A0ABN2C625_9ACTN</name>
<evidence type="ECO:0008006" key="4">
    <source>
        <dbReference type="Google" id="ProtNLM"/>
    </source>
</evidence>
<feature type="transmembrane region" description="Helical" evidence="1">
    <location>
        <begin position="114"/>
        <end position="135"/>
    </location>
</feature>
<reference evidence="2 3" key="1">
    <citation type="journal article" date="2019" name="Int. J. Syst. Evol. Microbiol.">
        <title>The Global Catalogue of Microorganisms (GCM) 10K type strain sequencing project: providing services to taxonomists for standard genome sequencing and annotation.</title>
        <authorList>
            <consortium name="The Broad Institute Genomics Platform"/>
            <consortium name="The Broad Institute Genome Sequencing Center for Infectious Disease"/>
            <person name="Wu L."/>
            <person name="Ma J."/>
        </authorList>
    </citation>
    <scope>NUCLEOTIDE SEQUENCE [LARGE SCALE GENOMIC DNA]</scope>
    <source>
        <strain evidence="2 3">JCM 15933</strain>
    </source>
</reference>
<feature type="transmembrane region" description="Helical" evidence="1">
    <location>
        <begin position="34"/>
        <end position="60"/>
    </location>
</feature>
<organism evidence="2 3">
    <name type="scientific">Dactylosporangium maewongense</name>
    <dbReference type="NCBI Taxonomy" id="634393"/>
    <lineage>
        <taxon>Bacteria</taxon>
        <taxon>Bacillati</taxon>
        <taxon>Actinomycetota</taxon>
        <taxon>Actinomycetes</taxon>
        <taxon>Micromonosporales</taxon>
        <taxon>Micromonosporaceae</taxon>
        <taxon>Dactylosporangium</taxon>
    </lineage>
</organism>
<keyword evidence="1" id="KW-0812">Transmembrane</keyword>
<keyword evidence="3" id="KW-1185">Reference proteome</keyword>
<accession>A0ABN2C625</accession>
<keyword evidence="1" id="KW-0472">Membrane</keyword>
<proteinExistence type="predicted"/>
<gene>
    <name evidence="2" type="ORF">GCM10009827_087650</name>
</gene>
<feature type="transmembrane region" description="Helical" evidence="1">
    <location>
        <begin position="72"/>
        <end position="93"/>
    </location>
</feature>
<sequence length="203" mass="21076">MALQGPGRGIVWAPDSVRASLEEPVRPRIGLAGFLLMVVVGCAFTWVPAFAVFAVTGAVAPSVTGGAGVGEIALWALLFAVLTGIVEGVTALIGKLRDRRRAREAVEDTEDGPVWVAVVRVARHTAQTAVIAGLVLAPQGLGAAEVAWLACGLGVLLNALPVAAVNLLRRRRRPSAEPAGASTPYRGRLLRCGAAARSAPHIW</sequence>
<feature type="transmembrane region" description="Helical" evidence="1">
    <location>
        <begin position="147"/>
        <end position="168"/>
    </location>
</feature>
<evidence type="ECO:0000313" key="2">
    <source>
        <dbReference type="EMBL" id="GAA1553406.1"/>
    </source>
</evidence>
<evidence type="ECO:0000256" key="1">
    <source>
        <dbReference type="SAM" id="Phobius"/>
    </source>
</evidence>
<evidence type="ECO:0000313" key="3">
    <source>
        <dbReference type="Proteomes" id="UP001501470"/>
    </source>
</evidence>
<dbReference type="RefSeq" id="WP_344509979.1">
    <property type="nucleotide sequence ID" value="NZ_BAAAQD010000023.1"/>
</dbReference>
<protein>
    <recommendedName>
        <fullName evidence="4">Integral membrane protein</fullName>
    </recommendedName>
</protein>
<comment type="caution">
    <text evidence="2">The sequence shown here is derived from an EMBL/GenBank/DDBJ whole genome shotgun (WGS) entry which is preliminary data.</text>
</comment>
<dbReference type="Proteomes" id="UP001501470">
    <property type="component" value="Unassembled WGS sequence"/>
</dbReference>
<dbReference type="EMBL" id="BAAAQD010000023">
    <property type="protein sequence ID" value="GAA1553406.1"/>
    <property type="molecule type" value="Genomic_DNA"/>
</dbReference>